<feature type="transmembrane region" description="Helical" evidence="1">
    <location>
        <begin position="134"/>
        <end position="162"/>
    </location>
</feature>
<keyword evidence="1" id="KW-0472">Membrane</keyword>
<feature type="transmembrane region" description="Helical" evidence="1">
    <location>
        <begin position="101"/>
        <end position="122"/>
    </location>
</feature>
<evidence type="ECO:0000259" key="2">
    <source>
        <dbReference type="Pfam" id="PF09335"/>
    </source>
</evidence>
<keyword evidence="4" id="KW-1185">Reference proteome</keyword>
<protein>
    <recommendedName>
        <fullName evidence="2">VTT domain-containing protein</fullName>
    </recommendedName>
</protein>
<dbReference type="Pfam" id="PF09335">
    <property type="entry name" value="VTT_dom"/>
    <property type="match status" value="1"/>
</dbReference>
<dbReference type="Proteomes" id="UP000235145">
    <property type="component" value="Unassembled WGS sequence"/>
</dbReference>
<name>A0A9R1V1P1_LACSA</name>
<dbReference type="AlphaFoldDB" id="A0A9R1V1P1"/>
<feature type="transmembrane region" description="Helical" evidence="1">
    <location>
        <begin position="262"/>
        <end position="282"/>
    </location>
</feature>
<comment type="caution">
    <text evidence="3">The sequence shown here is derived from an EMBL/GenBank/DDBJ whole genome shotgun (WGS) entry which is preliminary data.</text>
</comment>
<evidence type="ECO:0000313" key="4">
    <source>
        <dbReference type="Proteomes" id="UP000235145"/>
    </source>
</evidence>
<dbReference type="EMBL" id="NBSK02000007">
    <property type="protein sequence ID" value="KAJ0198427.1"/>
    <property type="molecule type" value="Genomic_DNA"/>
</dbReference>
<accession>A0A9R1V1P1</accession>
<proteinExistence type="predicted"/>
<dbReference type="PANTHER" id="PTHR46431">
    <property type="entry name" value="EXPRESSED PROTEIN"/>
    <property type="match status" value="1"/>
</dbReference>
<feature type="transmembrane region" description="Helical" evidence="1">
    <location>
        <begin position="59"/>
        <end position="80"/>
    </location>
</feature>
<reference evidence="3 4" key="1">
    <citation type="journal article" date="2017" name="Nat. Commun.">
        <title>Genome assembly with in vitro proximity ligation data and whole-genome triplication in lettuce.</title>
        <authorList>
            <person name="Reyes-Chin-Wo S."/>
            <person name="Wang Z."/>
            <person name="Yang X."/>
            <person name="Kozik A."/>
            <person name="Arikit S."/>
            <person name="Song C."/>
            <person name="Xia L."/>
            <person name="Froenicke L."/>
            <person name="Lavelle D.O."/>
            <person name="Truco M.J."/>
            <person name="Xia R."/>
            <person name="Zhu S."/>
            <person name="Xu C."/>
            <person name="Xu H."/>
            <person name="Xu X."/>
            <person name="Cox K."/>
            <person name="Korf I."/>
            <person name="Meyers B.C."/>
            <person name="Michelmore R.W."/>
        </authorList>
    </citation>
    <scope>NUCLEOTIDE SEQUENCE [LARGE SCALE GENOMIC DNA]</scope>
    <source>
        <strain evidence="4">cv. Salinas</strain>
        <tissue evidence="3">Seedlings</tissue>
    </source>
</reference>
<sequence>MTLASGEIAKHVANTETEHVAREDSEYERLVVSSEENVEGDDIHPQQIERERCGRSWKWWIKVISLSIVTIVVSIVSVKWGMPIVFEKLLIPMMEWEATEFGRPTLALILVASLALFPIVFLPSGPSMWLAGMIFGYGLGFVIIMVGTTIGMVLPYLIGLCFRDLIHQWLKKWPRTAAMIRMAGEGDSFQQFRVVALFRISPFPYTIFNYAIVVTSIMFWPYLFGSIAGMIPEAFIYIYSGKLLRTFANVQYGNHEMSPLEIIYNVISFIVAAVMTVCFTVYGKKGLTTLEHEEKCGVTVVHLGHIQLDRLSLERPNQHGLHHSLRSP</sequence>
<feature type="transmembrane region" description="Helical" evidence="1">
    <location>
        <begin position="207"/>
        <end position="231"/>
    </location>
</feature>
<evidence type="ECO:0000256" key="1">
    <source>
        <dbReference type="SAM" id="Phobius"/>
    </source>
</evidence>
<dbReference type="OrthoDB" id="202840at2759"/>
<keyword evidence="1" id="KW-0812">Transmembrane</keyword>
<dbReference type="InterPro" id="IPR032816">
    <property type="entry name" value="VTT_dom"/>
</dbReference>
<organism evidence="3 4">
    <name type="scientific">Lactuca sativa</name>
    <name type="common">Garden lettuce</name>
    <dbReference type="NCBI Taxonomy" id="4236"/>
    <lineage>
        <taxon>Eukaryota</taxon>
        <taxon>Viridiplantae</taxon>
        <taxon>Streptophyta</taxon>
        <taxon>Embryophyta</taxon>
        <taxon>Tracheophyta</taxon>
        <taxon>Spermatophyta</taxon>
        <taxon>Magnoliopsida</taxon>
        <taxon>eudicotyledons</taxon>
        <taxon>Gunneridae</taxon>
        <taxon>Pentapetalae</taxon>
        <taxon>asterids</taxon>
        <taxon>campanulids</taxon>
        <taxon>Asterales</taxon>
        <taxon>Asteraceae</taxon>
        <taxon>Cichorioideae</taxon>
        <taxon>Cichorieae</taxon>
        <taxon>Lactucinae</taxon>
        <taxon>Lactuca</taxon>
    </lineage>
</organism>
<gene>
    <name evidence="3" type="ORF">LSAT_V11C700369190</name>
</gene>
<feature type="domain" description="VTT" evidence="2">
    <location>
        <begin position="123"/>
        <end position="242"/>
    </location>
</feature>
<dbReference type="PANTHER" id="PTHR46431:SF13">
    <property type="entry name" value="SNARE ASSOCIATED GOLGI FAMILY PROTEIN"/>
    <property type="match status" value="1"/>
</dbReference>
<evidence type="ECO:0000313" key="3">
    <source>
        <dbReference type="EMBL" id="KAJ0198427.1"/>
    </source>
</evidence>
<dbReference type="Gramene" id="rna-gnl|WGS:NBSK|LSAT_7X68060_mrna">
    <property type="protein sequence ID" value="cds-PLY69188.1"/>
    <property type="gene ID" value="gene-LSAT_7X68060"/>
</dbReference>
<keyword evidence="1" id="KW-1133">Transmembrane helix</keyword>